<evidence type="ECO:0000256" key="9">
    <source>
        <dbReference type="ARBA" id="ARBA00023043"/>
    </source>
</evidence>
<keyword evidence="11" id="KW-0238">DNA-binding</keyword>
<dbReference type="FunFam" id="1.20.5.190:FF:000003">
    <property type="entry name" value="Calmodulin-binding transcription activator 2"/>
    <property type="match status" value="1"/>
</dbReference>
<evidence type="ECO:0000256" key="3">
    <source>
        <dbReference type="ARBA" id="ARBA00022553"/>
    </source>
</evidence>
<evidence type="ECO:0000256" key="14">
    <source>
        <dbReference type="ARBA" id="ARBA00023242"/>
    </source>
</evidence>
<evidence type="ECO:0000256" key="5">
    <source>
        <dbReference type="ARBA" id="ARBA00022837"/>
    </source>
</evidence>
<feature type="repeat" description="ANK" evidence="15">
    <location>
        <begin position="661"/>
        <end position="693"/>
    </location>
</feature>
<reference evidence="18 19" key="1">
    <citation type="journal article" date="2014" name="PLoS ONE">
        <title>Global Analysis of Gene Expression Profiles in Physic Nut (Jatropha curcas L.) Seedlings Exposed to Salt Stress.</title>
        <authorList>
            <person name="Zhang L."/>
            <person name="Zhang C."/>
            <person name="Wu P."/>
            <person name="Chen Y."/>
            <person name="Li M."/>
            <person name="Jiang H."/>
            <person name="Wu G."/>
        </authorList>
    </citation>
    <scope>NUCLEOTIDE SEQUENCE [LARGE SCALE GENOMIC DNA]</scope>
    <source>
        <strain evidence="19">cv. GZQX0401</strain>
        <tissue evidence="18">Young leaves</tissue>
    </source>
</reference>
<dbReference type="GO" id="GO:0006357">
    <property type="term" value="P:regulation of transcription by RNA polymerase II"/>
    <property type="evidence" value="ECO:0007669"/>
    <property type="project" value="TreeGrafter"/>
</dbReference>
<dbReference type="PROSITE" id="PS50096">
    <property type="entry name" value="IQ"/>
    <property type="match status" value="2"/>
</dbReference>
<dbReference type="OrthoDB" id="407555at2759"/>
<dbReference type="PANTHER" id="PTHR23335">
    <property type="entry name" value="CALMODULIN-BINDING TRANSCRIPTION ACTIVATOR CAMTA"/>
    <property type="match status" value="1"/>
</dbReference>
<dbReference type="Pfam" id="PF12796">
    <property type="entry name" value="Ank_2"/>
    <property type="match status" value="1"/>
</dbReference>
<accession>A0A067K838</accession>
<keyword evidence="8" id="KW-0346">Stress response</keyword>
<dbReference type="PROSITE" id="PS50088">
    <property type="entry name" value="ANK_REPEAT"/>
    <property type="match status" value="1"/>
</dbReference>
<dbReference type="EMBL" id="KK914794">
    <property type="protein sequence ID" value="KDP27989.1"/>
    <property type="molecule type" value="Genomic_DNA"/>
</dbReference>
<keyword evidence="6" id="KW-0112">Calmodulin-binding</keyword>
<dbReference type="SUPFAM" id="SSF48403">
    <property type="entry name" value="Ankyrin repeat"/>
    <property type="match status" value="1"/>
</dbReference>
<dbReference type="Gene3D" id="2.60.40.10">
    <property type="entry name" value="Immunoglobulins"/>
    <property type="match status" value="1"/>
</dbReference>
<dbReference type="CDD" id="cd23767">
    <property type="entry name" value="IQCD"/>
    <property type="match status" value="1"/>
</dbReference>
<dbReference type="PROSITE" id="PS50297">
    <property type="entry name" value="ANK_REP_REGION"/>
    <property type="match status" value="1"/>
</dbReference>
<name>A0A067K838_JATCU</name>
<evidence type="ECO:0000256" key="8">
    <source>
        <dbReference type="ARBA" id="ARBA00023016"/>
    </source>
</evidence>
<keyword evidence="5" id="KW-0106">Calcium</keyword>
<gene>
    <name evidence="18" type="ORF">JCGZ_19069</name>
</gene>
<dbReference type="KEGG" id="jcu:105643608"/>
<protein>
    <recommendedName>
        <fullName evidence="17">CG-1 domain-containing protein</fullName>
    </recommendedName>
</protein>
<keyword evidence="14" id="KW-0539">Nucleus</keyword>
<dbReference type="Proteomes" id="UP000027138">
    <property type="component" value="Unassembled WGS sequence"/>
</dbReference>
<evidence type="ECO:0000256" key="11">
    <source>
        <dbReference type="ARBA" id="ARBA00023125"/>
    </source>
</evidence>
<feature type="region of interest" description="Disordered" evidence="16">
    <location>
        <begin position="346"/>
        <end position="365"/>
    </location>
</feature>
<dbReference type="GO" id="GO:0005634">
    <property type="term" value="C:nucleus"/>
    <property type="evidence" value="ECO:0007669"/>
    <property type="project" value="UniProtKB-SubCell"/>
</dbReference>
<dbReference type="InterPro" id="IPR000048">
    <property type="entry name" value="IQ_motif_EF-hand-BS"/>
</dbReference>
<evidence type="ECO:0000256" key="16">
    <source>
        <dbReference type="SAM" id="MobiDB-lite"/>
    </source>
</evidence>
<dbReference type="InterPro" id="IPR002110">
    <property type="entry name" value="Ankyrin_rpt"/>
</dbReference>
<evidence type="ECO:0000313" key="18">
    <source>
        <dbReference type="EMBL" id="KDP27989.1"/>
    </source>
</evidence>
<dbReference type="InterPro" id="IPR013783">
    <property type="entry name" value="Ig-like_fold"/>
</dbReference>
<dbReference type="Pfam" id="PF00612">
    <property type="entry name" value="IQ"/>
    <property type="match status" value="2"/>
</dbReference>
<evidence type="ECO:0000256" key="1">
    <source>
        <dbReference type="ARBA" id="ARBA00004123"/>
    </source>
</evidence>
<dbReference type="GO" id="GO:0009409">
    <property type="term" value="P:response to cold"/>
    <property type="evidence" value="ECO:0007669"/>
    <property type="project" value="UniProtKB-ARBA"/>
</dbReference>
<evidence type="ECO:0000256" key="15">
    <source>
        <dbReference type="PROSITE-ProRule" id="PRU00023"/>
    </source>
</evidence>
<dbReference type="FunFam" id="2.60.40.10:FF:000314">
    <property type="entry name" value="Calmodulin-binding transcription activator 2"/>
    <property type="match status" value="1"/>
</dbReference>
<dbReference type="Gene3D" id="1.20.5.190">
    <property type="match status" value="1"/>
</dbReference>
<dbReference type="SMART" id="SM01076">
    <property type="entry name" value="CG-1"/>
    <property type="match status" value="1"/>
</dbReference>
<feature type="compositionally biased region" description="Basic and acidic residues" evidence="16">
    <location>
        <begin position="353"/>
        <end position="365"/>
    </location>
</feature>
<dbReference type="InterPro" id="IPR027417">
    <property type="entry name" value="P-loop_NTPase"/>
</dbReference>
<keyword evidence="10" id="KW-0175">Coiled coil</keyword>
<dbReference type="STRING" id="180498.A0A067K838"/>
<sequence length="979" mass="109389">MAETRRYLPNQALDLRQILEEAKHRWLRPSEILEIIQNYQRFKLTPDPPIRPSAGSLFLFDRKALRYFRKDGHRWRKKKDGKTVREAHEKLKAGSVDVLHCYYAHGEENDSFQRRCYWMLDAKLEHIVLVHYREVKEGYRSGVSHLLSPPVAKVDSPQPFSASPFPQTASPAFTAQTSYASSQNRAVWNDQTLSSELEEVDSRDDPRAESFTGPGYSPVPHNGSLFATEVEGLHVSSQNPAGSFFIGANHSTGSSLWTDNPSFSKTAYDVLDKKFYIGQPGGTDFISNKSNSELGGDAPDAVAPADRLTIDIDDQALVGAVPQRLIQEHDFNLIHPQFLNHSSFQTAASTAETDDKSKDGESANELGELKKLDSFGRWMDKEIGGDYDDSLMASDSGNYWNSVGAENEDREVSSLSHHMHLDIESLGPSLSQEQLFSIRDFSPDWAYSGSETKVLIIGIFLGSKKFSQETKWGCMFGEIEVTAEVLTDNVIRCHAPLHATGRVPFYITRRNRLACSEVREFEFRENPSSIAFLTIRSVQDKMLHLQVRLAKLLNLGPDRKWLDCSIEGCNKCKLKETLYSMRKGSTDEVTCVETKDNLVQSLLKDRLCEWLIFKVHEGGKGPDVLDDEGQGVIHLTAGLGYDWAVRLVVAASNNPNFRDAQGRTALHWASFFGREETVIALVRLGVDPAAVDDPTTAFPGGRIAADLASSQGHKGIAGYLAEAFLTSHLSSLNIKDVTDSVTATIAAEKATEDLDQVAIPLNGLVDDQSLKGSLAAVRKSALAAALIQAAYRSYSFNCKQFPKISDDSEVSLDLAALGSLNKDQRSHFEDYLHSAAVKIQQKYRGWKGRKDFLKIRNRIVKIQAHVRGHQIRRQYKKVLWSVSIVEKVILRWRRKGSGLRGFRAEKITGDAVSETDKTDEYEFLSISRKQKSAGVENALARVKSMVRDPAARDQYMRLVAKSENLKMSDEGIRVSEDES</sequence>
<dbReference type="Gene3D" id="1.25.40.20">
    <property type="entry name" value="Ankyrin repeat-containing domain"/>
    <property type="match status" value="1"/>
</dbReference>
<evidence type="ECO:0000256" key="7">
    <source>
        <dbReference type="ARBA" id="ARBA00023015"/>
    </source>
</evidence>
<evidence type="ECO:0000256" key="12">
    <source>
        <dbReference type="ARBA" id="ARBA00023159"/>
    </source>
</evidence>
<organism evidence="18 19">
    <name type="scientific">Jatropha curcas</name>
    <name type="common">Barbados nut</name>
    <dbReference type="NCBI Taxonomy" id="180498"/>
    <lineage>
        <taxon>Eukaryota</taxon>
        <taxon>Viridiplantae</taxon>
        <taxon>Streptophyta</taxon>
        <taxon>Embryophyta</taxon>
        <taxon>Tracheophyta</taxon>
        <taxon>Spermatophyta</taxon>
        <taxon>Magnoliopsida</taxon>
        <taxon>eudicotyledons</taxon>
        <taxon>Gunneridae</taxon>
        <taxon>Pentapetalae</taxon>
        <taxon>rosids</taxon>
        <taxon>fabids</taxon>
        <taxon>Malpighiales</taxon>
        <taxon>Euphorbiaceae</taxon>
        <taxon>Crotonoideae</taxon>
        <taxon>Jatropheae</taxon>
        <taxon>Jatropha</taxon>
    </lineage>
</organism>
<dbReference type="Pfam" id="PF03859">
    <property type="entry name" value="CG-1"/>
    <property type="match status" value="1"/>
</dbReference>
<keyword evidence="12" id="KW-0010">Activator</keyword>
<comment type="similarity">
    <text evidence="2">Belongs to the CAMTA family.</text>
</comment>
<keyword evidence="19" id="KW-1185">Reference proteome</keyword>
<keyword evidence="13" id="KW-0804">Transcription</keyword>
<evidence type="ECO:0000313" key="19">
    <source>
        <dbReference type="Proteomes" id="UP000027138"/>
    </source>
</evidence>
<keyword evidence="7" id="KW-0805">Transcription regulation</keyword>
<keyword evidence="3" id="KW-0597">Phosphoprotein</keyword>
<dbReference type="GO" id="GO:0003690">
    <property type="term" value="F:double-stranded DNA binding"/>
    <property type="evidence" value="ECO:0007669"/>
    <property type="project" value="TreeGrafter"/>
</dbReference>
<feature type="domain" description="CG-1" evidence="17">
    <location>
        <begin position="15"/>
        <end position="141"/>
    </location>
</feature>
<evidence type="ECO:0000256" key="10">
    <source>
        <dbReference type="ARBA" id="ARBA00023054"/>
    </source>
</evidence>
<dbReference type="SUPFAM" id="SSF81296">
    <property type="entry name" value="E set domains"/>
    <property type="match status" value="1"/>
</dbReference>
<dbReference type="AlphaFoldDB" id="A0A067K838"/>
<evidence type="ECO:0000259" key="17">
    <source>
        <dbReference type="PROSITE" id="PS51437"/>
    </source>
</evidence>
<dbReference type="PANTHER" id="PTHR23335:SF0">
    <property type="entry name" value="CALMODULIN-BINDING TRANSCRIPTION ACTIVATOR 2-LIKE ISOFORM X1"/>
    <property type="match status" value="1"/>
</dbReference>
<dbReference type="InterPro" id="IPR014756">
    <property type="entry name" value="Ig_E-set"/>
</dbReference>
<comment type="subcellular location">
    <subcellularLocation>
        <location evidence="1">Nucleus</location>
    </subcellularLocation>
</comment>
<evidence type="ECO:0000256" key="4">
    <source>
        <dbReference type="ARBA" id="ARBA00022737"/>
    </source>
</evidence>
<dbReference type="GO" id="GO:0003712">
    <property type="term" value="F:transcription coregulator activity"/>
    <property type="evidence" value="ECO:0007669"/>
    <property type="project" value="TreeGrafter"/>
</dbReference>
<dbReference type="InterPro" id="IPR036770">
    <property type="entry name" value="Ankyrin_rpt-contain_sf"/>
</dbReference>
<dbReference type="SMART" id="SM00015">
    <property type="entry name" value="IQ"/>
    <property type="match status" value="2"/>
</dbReference>
<dbReference type="SUPFAM" id="SSF52540">
    <property type="entry name" value="P-loop containing nucleoside triphosphate hydrolases"/>
    <property type="match status" value="1"/>
</dbReference>
<evidence type="ECO:0000256" key="6">
    <source>
        <dbReference type="ARBA" id="ARBA00022860"/>
    </source>
</evidence>
<keyword evidence="4" id="KW-0677">Repeat</keyword>
<dbReference type="GO" id="GO:0005516">
    <property type="term" value="F:calmodulin binding"/>
    <property type="evidence" value="ECO:0007669"/>
    <property type="project" value="UniProtKB-KW"/>
</dbReference>
<feature type="region of interest" description="Disordered" evidence="16">
    <location>
        <begin position="190"/>
        <end position="218"/>
    </location>
</feature>
<proteinExistence type="inferred from homology"/>
<dbReference type="PROSITE" id="PS51437">
    <property type="entry name" value="CG_1"/>
    <property type="match status" value="1"/>
</dbReference>
<dbReference type="InterPro" id="IPR005559">
    <property type="entry name" value="CG-1_dom"/>
</dbReference>
<keyword evidence="9 15" id="KW-0040">ANK repeat</keyword>
<evidence type="ECO:0000256" key="13">
    <source>
        <dbReference type="ARBA" id="ARBA00023163"/>
    </source>
</evidence>
<dbReference type="SMART" id="SM00248">
    <property type="entry name" value="ANK"/>
    <property type="match status" value="2"/>
</dbReference>
<evidence type="ECO:0000256" key="2">
    <source>
        <dbReference type="ARBA" id="ARBA00008267"/>
    </source>
</evidence>